<dbReference type="InterPro" id="IPR011008">
    <property type="entry name" value="Dimeric_a/b-barrel"/>
</dbReference>
<dbReference type="SUPFAM" id="SSF54909">
    <property type="entry name" value="Dimeric alpha+beta barrel"/>
    <property type="match status" value="1"/>
</dbReference>
<evidence type="ECO:0000256" key="1">
    <source>
        <dbReference type="SAM" id="SignalP"/>
    </source>
</evidence>
<feature type="signal peptide" evidence="1">
    <location>
        <begin position="1"/>
        <end position="23"/>
    </location>
</feature>
<dbReference type="NCBIfam" id="TIGR02118">
    <property type="entry name" value="EthD family reductase"/>
    <property type="match status" value="1"/>
</dbReference>
<dbReference type="PANTHER" id="PTHR40260:SF2">
    <property type="entry name" value="BLR8190 PROTEIN"/>
    <property type="match status" value="1"/>
</dbReference>
<dbReference type="PANTHER" id="PTHR40260">
    <property type="entry name" value="BLR8190 PROTEIN"/>
    <property type="match status" value="1"/>
</dbReference>
<dbReference type="EMBL" id="WXYO01000004">
    <property type="protein sequence ID" value="NAS12171.1"/>
    <property type="molecule type" value="Genomic_DNA"/>
</dbReference>
<gene>
    <name evidence="3" type="ORF">GTQ38_09175</name>
</gene>
<dbReference type="AlphaFoldDB" id="A0A6L9EC47"/>
<keyword evidence="4" id="KW-1185">Reference proteome</keyword>
<evidence type="ECO:0000313" key="4">
    <source>
        <dbReference type="Proteomes" id="UP000475249"/>
    </source>
</evidence>
<feature type="chain" id="PRO_5026903440" evidence="1">
    <location>
        <begin position="24"/>
        <end position="135"/>
    </location>
</feature>
<keyword evidence="1" id="KW-0732">Signal</keyword>
<sequence>MKAKFVLLIIGVAILLASWQTSTGDAPKAKKGMVKIAIMYPNEEGKTFNMDYYSEKHMPMCARLFGDSLQLMEIDKGVGGRTPDEPVPYVAIGYFYFNKLSEYQNSFGPNAEQILGDIPNYTDIQPVVQISEVVH</sequence>
<proteinExistence type="predicted"/>
<dbReference type="Proteomes" id="UP000475249">
    <property type="component" value="Unassembled WGS sequence"/>
</dbReference>
<evidence type="ECO:0000313" key="3">
    <source>
        <dbReference type="EMBL" id="NAS12171.1"/>
    </source>
</evidence>
<protein>
    <submittedName>
        <fullName evidence="3">EthD family reductase</fullName>
    </submittedName>
</protein>
<name>A0A6L9EC47_9FLAO</name>
<accession>A0A6L9EC47</accession>
<feature type="domain" description="EthD" evidence="2">
    <location>
        <begin position="50"/>
        <end position="123"/>
    </location>
</feature>
<dbReference type="InterPro" id="IPR009799">
    <property type="entry name" value="EthD_dom"/>
</dbReference>
<dbReference type="GO" id="GO:0016491">
    <property type="term" value="F:oxidoreductase activity"/>
    <property type="evidence" value="ECO:0007669"/>
    <property type="project" value="InterPro"/>
</dbReference>
<dbReference type="RefSeq" id="WP_161435217.1">
    <property type="nucleotide sequence ID" value="NZ_WXYO01000004.1"/>
</dbReference>
<dbReference type="Gene3D" id="3.30.70.100">
    <property type="match status" value="1"/>
</dbReference>
<comment type="caution">
    <text evidence="3">The sequence shown here is derived from an EMBL/GenBank/DDBJ whole genome shotgun (WGS) entry which is preliminary data.</text>
</comment>
<reference evidence="3 4" key="1">
    <citation type="submission" date="2020-01" db="EMBL/GenBank/DDBJ databases">
        <title>Bacteria diversity of Porities sp.</title>
        <authorList>
            <person name="Wang G."/>
        </authorList>
    </citation>
    <scope>NUCLEOTIDE SEQUENCE [LARGE SCALE GENOMIC DNA]</scope>
    <source>
        <strain evidence="3 4">R33</strain>
    </source>
</reference>
<organism evidence="3 4">
    <name type="scientific">Poritiphilus flavus</name>
    <dbReference type="NCBI Taxonomy" id="2697053"/>
    <lineage>
        <taxon>Bacteria</taxon>
        <taxon>Pseudomonadati</taxon>
        <taxon>Bacteroidota</taxon>
        <taxon>Flavobacteriia</taxon>
        <taxon>Flavobacteriales</taxon>
        <taxon>Flavobacteriaceae</taxon>
        <taxon>Poritiphilus</taxon>
    </lineage>
</organism>
<dbReference type="Pfam" id="PF07110">
    <property type="entry name" value="EthD"/>
    <property type="match status" value="1"/>
</dbReference>
<evidence type="ECO:0000259" key="2">
    <source>
        <dbReference type="Pfam" id="PF07110"/>
    </source>
</evidence>